<evidence type="ECO:0000313" key="2">
    <source>
        <dbReference type="Proteomes" id="UP000789525"/>
    </source>
</evidence>
<feature type="non-terminal residue" evidence="1">
    <location>
        <position position="143"/>
    </location>
</feature>
<dbReference type="EMBL" id="CAJVPT010063940">
    <property type="protein sequence ID" value="CAG8769514.1"/>
    <property type="molecule type" value="Genomic_DNA"/>
</dbReference>
<name>A0ACA9QYE8_9GLOM</name>
<protein>
    <submittedName>
        <fullName evidence="1">15351_t:CDS:1</fullName>
    </submittedName>
</protein>
<accession>A0ACA9QYE8</accession>
<keyword evidence="2" id="KW-1185">Reference proteome</keyword>
<reference evidence="1" key="1">
    <citation type="submission" date="2021-06" db="EMBL/GenBank/DDBJ databases">
        <authorList>
            <person name="Kallberg Y."/>
            <person name="Tangrot J."/>
            <person name="Rosling A."/>
        </authorList>
    </citation>
    <scope>NUCLEOTIDE SEQUENCE</scope>
    <source>
        <strain evidence="1">CL356</strain>
    </source>
</reference>
<dbReference type="Proteomes" id="UP000789525">
    <property type="component" value="Unassembled WGS sequence"/>
</dbReference>
<evidence type="ECO:0000313" key="1">
    <source>
        <dbReference type="EMBL" id="CAG8769514.1"/>
    </source>
</evidence>
<feature type="non-terminal residue" evidence="1">
    <location>
        <position position="1"/>
    </location>
</feature>
<sequence>SFDPPLSPFAKGSLLWNKLSSFVISSSFLVLVVLWATTARIITLIRRLLKGSTPHIYAWEDNSEHWKQEKVVKDIAYYAQHCGYDIKDEEVETQDGYFLRPKSDGRGGFPVLILHGLFQSSGSFVTSEERSLAFWLSEHGGYQ</sequence>
<gene>
    <name evidence="1" type="ORF">ACOLOM_LOCUS13688</name>
</gene>
<proteinExistence type="predicted"/>
<comment type="caution">
    <text evidence="1">The sequence shown here is derived from an EMBL/GenBank/DDBJ whole genome shotgun (WGS) entry which is preliminary data.</text>
</comment>
<organism evidence="1 2">
    <name type="scientific">Acaulospora colombiana</name>
    <dbReference type="NCBI Taxonomy" id="27376"/>
    <lineage>
        <taxon>Eukaryota</taxon>
        <taxon>Fungi</taxon>
        <taxon>Fungi incertae sedis</taxon>
        <taxon>Mucoromycota</taxon>
        <taxon>Glomeromycotina</taxon>
        <taxon>Glomeromycetes</taxon>
        <taxon>Diversisporales</taxon>
        <taxon>Acaulosporaceae</taxon>
        <taxon>Acaulospora</taxon>
    </lineage>
</organism>